<keyword evidence="2" id="KW-1185">Reference proteome</keyword>
<evidence type="ECO:0000313" key="2">
    <source>
        <dbReference type="Proteomes" id="UP001352852"/>
    </source>
</evidence>
<name>A0ABU7DTL7_9TELE</name>
<sequence length="102" mass="11766">MLAKRCKLLTGHIEELQSSTESLQAYKEAYRQCLTSVSEECRQRASVAVLLEERLQRERSWVRKLEGDLRRAASVLTAIATVTTRSDRETSDQKILWFEGCF</sequence>
<evidence type="ECO:0000313" key="1">
    <source>
        <dbReference type="EMBL" id="MED6278408.1"/>
    </source>
</evidence>
<proteinExistence type="predicted"/>
<organism evidence="1 2">
    <name type="scientific">Characodon lateralis</name>
    <dbReference type="NCBI Taxonomy" id="208331"/>
    <lineage>
        <taxon>Eukaryota</taxon>
        <taxon>Metazoa</taxon>
        <taxon>Chordata</taxon>
        <taxon>Craniata</taxon>
        <taxon>Vertebrata</taxon>
        <taxon>Euteleostomi</taxon>
        <taxon>Actinopterygii</taxon>
        <taxon>Neopterygii</taxon>
        <taxon>Teleostei</taxon>
        <taxon>Neoteleostei</taxon>
        <taxon>Acanthomorphata</taxon>
        <taxon>Ovalentaria</taxon>
        <taxon>Atherinomorphae</taxon>
        <taxon>Cyprinodontiformes</taxon>
        <taxon>Goodeidae</taxon>
        <taxon>Characodon</taxon>
    </lineage>
</organism>
<comment type="caution">
    <text evidence="1">The sequence shown here is derived from an EMBL/GenBank/DDBJ whole genome shotgun (WGS) entry which is preliminary data.</text>
</comment>
<dbReference type="EMBL" id="JAHUTJ010035274">
    <property type="protein sequence ID" value="MED6278408.1"/>
    <property type="molecule type" value="Genomic_DNA"/>
</dbReference>
<reference evidence="1 2" key="1">
    <citation type="submission" date="2021-06" db="EMBL/GenBank/DDBJ databases">
        <authorList>
            <person name="Palmer J.M."/>
        </authorList>
    </citation>
    <scope>NUCLEOTIDE SEQUENCE [LARGE SCALE GENOMIC DNA]</scope>
    <source>
        <strain evidence="1 2">CL_MEX2019</strain>
        <tissue evidence="1">Muscle</tissue>
    </source>
</reference>
<gene>
    <name evidence="1" type="ORF">CHARACLAT_023440</name>
</gene>
<dbReference type="Proteomes" id="UP001352852">
    <property type="component" value="Unassembled WGS sequence"/>
</dbReference>
<protein>
    <submittedName>
        <fullName evidence="1">Uncharacterized protein</fullName>
    </submittedName>
</protein>
<accession>A0ABU7DTL7</accession>